<protein>
    <submittedName>
        <fullName evidence="1">Uncharacterized protein</fullName>
    </submittedName>
</protein>
<accession>A0A8H7WJS6</accession>
<reference evidence="1" key="1">
    <citation type="submission" date="2021-02" db="EMBL/GenBank/DDBJ databases">
        <title>Genome sequence Cadophora malorum strain M34.</title>
        <authorList>
            <person name="Stefanovic E."/>
            <person name="Vu D."/>
            <person name="Scully C."/>
            <person name="Dijksterhuis J."/>
            <person name="Roader J."/>
            <person name="Houbraken J."/>
        </authorList>
    </citation>
    <scope>NUCLEOTIDE SEQUENCE</scope>
    <source>
        <strain evidence="1">M34</strain>
    </source>
</reference>
<evidence type="ECO:0000313" key="2">
    <source>
        <dbReference type="Proteomes" id="UP000664132"/>
    </source>
</evidence>
<proteinExistence type="predicted"/>
<gene>
    <name evidence="1" type="ORF">IFR04_000756</name>
</gene>
<dbReference type="Proteomes" id="UP000664132">
    <property type="component" value="Unassembled WGS sequence"/>
</dbReference>
<keyword evidence="2" id="KW-1185">Reference proteome</keyword>
<name>A0A8H7WJS6_9HELO</name>
<sequence>MASSAMAVGTPFAVTMRILRNVTMAEDLIAAWPTLKAKSLSSPPGLTEAERRMVLDLPDDDIESANIAAATNLSRDQLLEKAVSHREDLTTEEIAVLRNRFWTPRTRDESNAYLNGKKEISLEARKEVIEVHERLAPLEAAAFANAAREFESRDRAASNTKKATTANGLLPFAKKWIQGLYERGLPSWGYICLYDAAAQRLDPARLDDFGSRLGGFFEDALKFSGAKGIIGEKWQLLSFNAPVTGFAPLTNGSPDGEDNAHTSDATNYQRATALRVAFKSIIADPDEYQESDGVHLPYWGKTFTRNMKDGIAGSGLLTNTFLVIDPVCIDLVLSQSPFYDDLRVLAFEADFPVEGHEYVEGYQGFTWVRLDQLVYNFYELRMARTGATRMEDIWEASQGSRNQAFVSMKPGEDNFTGSRRMAGFTRDSVLGKDFYAMQDAKRDQGGSLVQS</sequence>
<dbReference type="EMBL" id="JAFJYH010000005">
    <property type="protein sequence ID" value="KAG4426049.1"/>
    <property type="molecule type" value="Genomic_DNA"/>
</dbReference>
<comment type="caution">
    <text evidence="1">The sequence shown here is derived from an EMBL/GenBank/DDBJ whole genome shotgun (WGS) entry which is preliminary data.</text>
</comment>
<evidence type="ECO:0000313" key="1">
    <source>
        <dbReference type="EMBL" id="KAG4426049.1"/>
    </source>
</evidence>
<dbReference type="OrthoDB" id="4777915at2759"/>
<dbReference type="AlphaFoldDB" id="A0A8H7WJS6"/>
<organism evidence="1 2">
    <name type="scientific">Cadophora malorum</name>
    <dbReference type="NCBI Taxonomy" id="108018"/>
    <lineage>
        <taxon>Eukaryota</taxon>
        <taxon>Fungi</taxon>
        <taxon>Dikarya</taxon>
        <taxon>Ascomycota</taxon>
        <taxon>Pezizomycotina</taxon>
        <taxon>Leotiomycetes</taxon>
        <taxon>Helotiales</taxon>
        <taxon>Ploettnerulaceae</taxon>
        <taxon>Cadophora</taxon>
    </lineage>
</organism>